<evidence type="ECO:0000256" key="1">
    <source>
        <dbReference type="ARBA" id="ARBA00004042"/>
    </source>
</evidence>
<dbReference type="RefSeq" id="WP_201700062.1">
    <property type="nucleotide sequence ID" value="NZ_CAJHCQ010000024.1"/>
</dbReference>
<feature type="domain" description="Nitrile hydratase beta subunit-like N-terminal" evidence="7">
    <location>
        <begin position="7"/>
        <end position="104"/>
    </location>
</feature>
<dbReference type="GO" id="GO:0018822">
    <property type="term" value="F:nitrile hydratase activity"/>
    <property type="evidence" value="ECO:0007669"/>
    <property type="project" value="UniProtKB-EC"/>
</dbReference>
<reference evidence="8 9" key="1">
    <citation type="submission" date="2020-10" db="EMBL/GenBank/DDBJ databases">
        <authorList>
            <person name="Peeters C."/>
        </authorList>
    </citation>
    <scope>NUCLEOTIDE SEQUENCE [LARGE SCALE GENOMIC DNA]</scope>
    <source>
        <strain evidence="8 9">LMG 27952</strain>
    </source>
</reference>
<proteinExistence type="inferred from homology"/>
<evidence type="ECO:0000256" key="5">
    <source>
        <dbReference type="PIRNR" id="PIRNR001427"/>
    </source>
</evidence>
<comment type="caution">
    <text evidence="8">The sequence shown here is derived from an EMBL/GenBank/DDBJ whole genome shotgun (WGS) entry which is preliminary data.</text>
</comment>
<dbReference type="InterPro" id="IPR003168">
    <property type="entry name" value="Nitrile_hydratase_bsu"/>
</dbReference>
<dbReference type="PIRSF" id="PIRSF001427">
    <property type="entry name" value="NHase_beta"/>
    <property type="match status" value="1"/>
</dbReference>
<dbReference type="Gene3D" id="1.10.472.20">
    <property type="entry name" value="Nitrile hydratase, beta subunit"/>
    <property type="match status" value="1"/>
</dbReference>
<dbReference type="Pfam" id="PF21006">
    <property type="entry name" value="NHase_beta_N"/>
    <property type="match status" value="1"/>
</dbReference>
<dbReference type="InterPro" id="IPR042262">
    <property type="entry name" value="CN_hydtase_beta_C"/>
</dbReference>
<evidence type="ECO:0000256" key="3">
    <source>
        <dbReference type="ARBA" id="ARBA00023239"/>
    </source>
</evidence>
<dbReference type="InterPro" id="IPR024690">
    <property type="entry name" value="CN_hydtase_beta_dom_C"/>
</dbReference>
<dbReference type="Proteomes" id="UP000656319">
    <property type="component" value="Unassembled WGS sequence"/>
</dbReference>
<dbReference type="Pfam" id="PF02211">
    <property type="entry name" value="NHase_beta_C"/>
    <property type="match status" value="1"/>
</dbReference>
<comment type="similarity">
    <text evidence="2 5">Belongs to the nitrile hydratase subunit beta family.</text>
</comment>
<evidence type="ECO:0000259" key="7">
    <source>
        <dbReference type="Pfam" id="PF21006"/>
    </source>
</evidence>
<dbReference type="InterPro" id="IPR008990">
    <property type="entry name" value="Elect_transpt_acc-like_dom_sf"/>
</dbReference>
<comment type="catalytic activity">
    <reaction evidence="4 5">
        <text>an aliphatic primary amide = an aliphatic nitrile + H2O</text>
        <dbReference type="Rhea" id="RHEA:12673"/>
        <dbReference type="ChEBI" id="CHEBI:15377"/>
        <dbReference type="ChEBI" id="CHEBI:65285"/>
        <dbReference type="ChEBI" id="CHEBI:80291"/>
        <dbReference type="EC" id="4.2.1.84"/>
    </reaction>
</comment>
<comment type="function">
    <text evidence="1 5">NHase catalyzes the hydration of various nitrile compounds to the corresponding amides.</text>
</comment>
<evidence type="ECO:0000313" key="8">
    <source>
        <dbReference type="EMBL" id="CAD6558326.1"/>
    </source>
</evidence>
<gene>
    <name evidence="8" type="ORF">LMG27952_06611</name>
</gene>
<keyword evidence="9" id="KW-1185">Reference proteome</keyword>
<dbReference type="Gene3D" id="2.30.30.50">
    <property type="match status" value="1"/>
</dbReference>
<dbReference type="EC" id="4.2.1.84" evidence="5"/>
<dbReference type="InterPro" id="IPR049054">
    <property type="entry name" value="CN_hydtase_beta-like_N"/>
</dbReference>
<dbReference type="NCBIfam" id="TIGR03888">
    <property type="entry name" value="nitrile_beta"/>
    <property type="match status" value="1"/>
</dbReference>
<keyword evidence="3 5" id="KW-0456">Lyase</keyword>
<evidence type="ECO:0000256" key="4">
    <source>
        <dbReference type="ARBA" id="ARBA00044877"/>
    </source>
</evidence>
<dbReference type="SUPFAM" id="SSF50090">
    <property type="entry name" value="Electron transport accessory proteins"/>
    <property type="match status" value="1"/>
</dbReference>
<feature type="domain" description="Nitrile hydratase beta subunit" evidence="6">
    <location>
        <begin position="122"/>
        <end position="217"/>
    </location>
</feature>
<protein>
    <recommendedName>
        <fullName evidence="5">Nitrile hydratase subunit beta</fullName>
        <shortName evidence="5">NHase</shortName>
        <ecNumber evidence="5">4.2.1.84</ecNumber>
    </recommendedName>
</protein>
<accession>A0ABM8P7H4</accession>
<organism evidence="8 9">
    <name type="scientific">Paraburkholderia hiiakae</name>
    <dbReference type="NCBI Taxonomy" id="1081782"/>
    <lineage>
        <taxon>Bacteria</taxon>
        <taxon>Pseudomonadati</taxon>
        <taxon>Pseudomonadota</taxon>
        <taxon>Betaproteobacteria</taxon>
        <taxon>Burkholderiales</taxon>
        <taxon>Burkholderiaceae</taxon>
        <taxon>Paraburkholderia</taxon>
    </lineage>
</organism>
<dbReference type="EMBL" id="CAJHCQ010000024">
    <property type="protein sequence ID" value="CAD6558326.1"/>
    <property type="molecule type" value="Genomic_DNA"/>
</dbReference>
<name>A0ABM8P7H4_9BURK</name>
<evidence type="ECO:0000313" key="9">
    <source>
        <dbReference type="Proteomes" id="UP000656319"/>
    </source>
</evidence>
<sequence>MTYVSHADLGGKPGLGPVVGNSDDQVFHFDWEGRTLALTLAMAATGAFNVDMTRRARETLARYAELTYYATWFEALAVLLVECGLVGEDELAAGNMLHPPQPAMGVLHARDVPAAVAKSRAPERQPTAPARFEVGQSVRMRTTPAPHHSRLPGYARGKVGCIERVRGVHVFADSHAHGLGEDPQWLYSVVFEGRELWGDDVPYAMSVALDAWEPYLEALP</sequence>
<evidence type="ECO:0000256" key="2">
    <source>
        <dbReference type="ARBA" id="ARBA00009098"/>
    </source>
</evidence>
<evidence type="ECO:0000259" key="6">
    <source>
        <dbReference type="Pfam" id="PF02211"/>
    </source>
</evidence>